<dbReference type="GO" id="GO:0004888">
    <property type="term" value="F:transmembrane signaling receptor activity"/>
    <property type="evidence" value="ECO:0007669"/>
    <property type="project" value="InterPro"/>
</dbReference>
<dbReference type="SMART" id="SM00304">
    <property type="entry name" value="HAMP"/>
    <property type="match status" value="1"/>
</dbReference>
<dbReference type="EMBL" id="FRFE01000002">
    <property type="protein sequence ID" value="SHO43454.1"/>
    <property type="molecule type" value="Genomic_DNA"/>
</dbReference>
<dbReference type="PRINTS" id="PR00260">
    <property type="entry name" value="CHEMTRNSDUCR"/>
</dbReference>
<dbReference type="CDD" id="cd06225">
    <property type="entry name" value="HAMP"/>
    <property type="match status" value="1"/>
</dbReference>
<protein>
    <submittedName>
        <fullName evidence="10">Methyl-accepting chemotaxis sensory transducer</fullName>
    </submittedName>
</protein>
<evidence type="ECO:0000259" key="8">
    <source>
        <dbReference type="PROSITE" id="PS50111"/>
    </source>
</evidence>
<dbReference type="STRING" id="1121416.SAMN02745220_00378"/>
<gene>
    <name evidence="10" type="ORF">SAMN02745220_00378</name>
</gene>
<evidence type="ECO:0000256" key="7">
    <source>
        <dbReference type="SAM" id="Phobius"/>
    </source>
</evidence>
<dbReference type="SUPFAM" id="SSF58104">
    <property type="entry name" value="Methyl-accepting chemotaxis protein (MCP) signaling domain"/>
    <property type="match status" value="1"/>
</dbReference>
<dbReference type="FunFam" id="1.10.287.950:FF:000001">
    <property type="entry name" value="Methyl-accepting chemotaxis sensory transducer"/>
    <property type="match status" value="1"/>
</dbReference>
<feature type="compositionally biased region" description="Polar residues" evidence="6">
    <location>
        <begin position="409"/>
        <end position="418"/>
    </location>
</feature>
<evidence type="ECO:0000313" key="11">
    <source>
        <dbReference type="Proteomes" id="UP000184603"/>
    </source>
</evidence>
<dbReference type="Gene3D" id="1.10.287.950">
    <property type="entry name" value="Methyl-accepting chemotaxis protein"/>
    <property type="match status" value="1"/>
</dbReference>
<dbReference type="PROSITE" id="PS50885">
    <property type="entry name" value="HAMP"/>
    <property type="match status" value="1"/>
</dbReference>
<accession>A0A1M7XXM3</accession>
<feature type="transmembrane region" description="Helical" evidence="7">
    <location>
        <begin position="321"/>
        <end position="342"/>
    </location>
</feature>
<keyword evidence="4" id="KW-0807">Transducer</keyword>
<sequence>MKISDLKIGTKLFVSFSLVVLIFAGVAGFQIMKMAELGTLQDAGASRGKDALDVSKIDMRMDAAYAVMADGMINRNIPDTKKNWQEIRALAEKDIAAIRRLSDTPEEKALAEDFVKNFNAYLDHFETETLPILEKEESFAKRANDALIVKDIELRVEGVYPVAADAIINRNLGETRKNMAEIHIRAKKDIETIAGLSDTDEEKVIAGEFATAYNTYLVTIEQELISALEMTSDVDQTIRDLDEEIDGLRDAVIAPLQKISASIGAETQAVLADEEMIRVIDAKIDEAREAAAIPLDKIISSLNSEMAEADEHFDEIRKSSVSLSIALSVVGVVFALLAAFLITRAVRRPIVLAMETAKRLADGDLMVKIEADGKDETSQLLLSLKQMVAKLQDVVIGIKAAADNVASGSQELSGTSEEMSQGATEQAAAAEEASSSMEQMAANIRQNADNALQTEKISSKSAGDARAGGEAVAKTLSAMKEIATKISIIEEIARQTNLLALNAAIEAARAGEHGKGFAVVAAEVRKLAERSQHAAAEISELSGSSVQVAEQAGEMLSRMVPDIQRTADLVQEISAASKEQDSGAEQVNQAIMQLDQVIQQNASASEEMASTSEQLASQAEQLQEAIAFFKVDDQAGVKVRHTPQHVAKKKQVGLPAPKKVLKKIKKAAPAAGGLDLNMSGDSKNLDDEFERF</sequence>
<dbReference type="PANTHER" id="PTHR43531">
    <property type="entry name" value="PROTEIN ICFG"/>
    <property type="match status" value="1"/>
</dbReference>
<dbReference type="GO" id="GO:0007165">
    <property type="term" value="P:signal transduction"/>
    <property type="evidence" value="ECO:0007669"/>
    <property type="project" value="UniProtKB-KW"/>
</dbReference>
<organism evidence="10 11">
    <name type="scientific">Desulfopila aestuarii DSM 18488</name>
    <dbReference type="NCBI Taxonomy" id="1121416"/>
    <lineage>
        <taxon>Bacteria</taxon>
        <taxon>Pseudomonadati</taxon>
        <taxon>Thermodesulfobacteriota</taxon>
        <taxon>Desulfobulbia</taxon>
        <taxon>Desulfobulbales</taxon>
        <taxon>Desulfocapsaceae</taxon>
        <taxon>Desulfopila</taxon>
    </lineage>
</organism>
<evidence type="ECO:0000256" key="4">
    <source>
        <dbReference type="PROSITE-ProRule" id="PRU00284"/>
    </source>
</evidence>
<dbReference type="RefSeq" id="WP_073611759.1">
    <property type="nucleotide sequence ID" value="NZ_FRFE01000002.1"/>
</dbReference>
<feature type="coiled-coil region" evidence="5">
    <location>
        <begin position="587"/>
        <end position="625"/>
    </location>
</feature>
<feature type="domain" description="Methyl-accepting transducer" evidence="8">
    <location>
        <begin position="401"/>
        <end position="616"/>
    </location>
</feature>
<keyword evidence="7" id="KW-0472">Membrane</keyword>
<keyword evidence="5" id="KW-0175">Coiled coil</keyword>
<evidence type="ECO:0000256" key="1">
    <source>
        <dbReference type="ARBA" id="ARBA00004370"/>
    </source>
</evidence>
<keyword evidence="7" id="KW-1133">Transmembrane helix</keyword>
<dbReference type="Pfam" id="PF00672">
    <property type="entry name" value="HAMP"/>
    <property type="match status" value="1"/>
</dbReference>
<proteinExistence type="inferred from homology"/>
<feature type="transmembrane region" description="Helical" evidence="7">
    <location>
        <begin position="12"/>
        <end position="32"/>
    </location>
</feature>
<feature type="region of interest" description="Disordered" evidence="6">
    <location>
        <begin position="409"/>
        <end position="438"/>
    </location>
</feature>
<comment type="similarity">
    <text evidence="3">Belongs to the methyl-accepting chemotaxis (MCP) protein family.</text>
</comment>
<dbReference type="InterPro" id="IPR004089">
    <property type="entry name" value="MCPsignal_dom"/>
</dbReference>
<evidence type="ECO:0000256" key="5">
    <source>
        <dbReference type="SAM" id="Coils"/>
    </source>
</evidence>
<evidence type="ECO:0000256" key="3">
    <source>
        <dbReference type="ARBA" id="ARBA00029447"/>
    </source>
</evidence>
<dbReference type="SMART" id="SM00283">
    <property type="entry name" value="MA"/>
    <property type="match status" value="1"/>
</dbReference>
<comment type="subcellular location">
    <subcellularLocation>
        <location evidence="1">Membrane</location>
    </subcellularLocation>
</comment>
<evidence type="ECO:0000259" key="9">
    <source>
        <dbReference type="PROSITE" id="PS50885"/>
    </source>
</evidence>
<feature type="domain" description="HAMP" evidence="9">
    <location>
        <begin position="344"/>
        <end position="396"/>
    </location>
</feature>
<feature type="compositionally biased region" description="Low complexity" evidence="6">
    <location>
        <begin position="419"/>
        <end position="438"/>
    </location>
</feature>
<feature type="compositionally biased region" description="Basic and acidic residues" evidence="6">
    <location>
        <begin position="683"/>
        <end position="692"/>
    </location>
</feature>
<keyword evidence="2" id="KW-0145">Chemotaxis</keyword>
<dbReference type="PROSITE" id="PS50111">
    <property type="entry name" value="CHEMOTAXIS_TRANSDUC_2"/>
    <property type="match status" value="1"/>
</dbReference>
<dbReference type="InterPro" id="IPR003660">
    <property type="entry name" value="HAMP_dom"/>
</dbReference>
<dbReference type="AlphaFoldDB" id="A0A1M7XXM3"/>
<keyword evidence="11" id="KW-1185">Reference proteome</keyword>
<dbReference type="PANTHER" id="PTHR43531:SF11">
    <property type="entry name" value="METHYL-ACCEPTING CHEMOTAXIS PROTEIN 3"/>
    <property type="match status" value="1"/>
</dbReference>
<dbReference type="InterPro" id="IPR004090">
    <property type="entry name" value="Chemotax_Me-accpt_rcpt"/>
</dbReference>
<evidence type="ECO:0000256" key="2">
    <source>
        <dbReference type="ARBA" id="ARBA00022500"/>
    </source>
</evidence>
<dbReference type="GO" id="GO:0006935">
    <property type="term" value="P:chemotaxis"/>
    <property type="evidence" value="ECO:0007669"/>
    <property type="project" value="UniProtKB-KW"/>
</dbReference>
<dbReference type="GO" id="GO:0005886">
    <property type="term" value="C:plasma membrane"/>
    <property type="evidence" value="ECO:0007669"/>
    <property type="project" value="TreeGrafter"/>
</dbReference>
<dbReference type="InterPro" id="IPR051310">
    <property type="entry name" value="MCP_chemotaxis"/>
</dbReference>
<reference evidence="10 11" key="1">
    <citation type="submission" date="2016-12" db="EMBL/GenBank/DDBJ databases">
        <authorList>
            <person name="Song W.-J."/>
            <person name="Kurnit D.M."/>
        </authorList>
    </citation>
    <scope>NUCLEOTIDE SEQUENCE [LARGE SCALE GENOMIC DNA]</scope>
    <source>
        <strain evidence="10 11">DSM 18488</strain>
    </source>
</reference>
<evidence type="ECO:0000313" key="10">
    <source>
        <dbReference type="EMBL" id="SHO43454.1"/>
    </source>
</evidence>
<keyword evidence="7" id="KW-0812">Transmembrane</keyword>
<dbReference type="Proteomes" id="UP000184603">
    <property type="component" value="Unassembled WGS sequence"/>
</dbReference>
<name>A0A1M7XXM3_9BACT</name>
<feature type="region of interest" description="Disordered" evidence="6">
    <location>
        <begin position="671"/>
        <end position="692"/>
    </location>
</feature>
<dbReference type="Pfam" id="PF00015">
    <property type="entry name" value="MCPsignal"/>
    <property type="match status" value="1"/>
</dbReference>
<evidence type="ECO:0000256" key="6">
    <source>
        <dbReference type="SAM" id="MobiDB-lite"/>
    </source>
</evidence>